<accession>A0A679GI35</accession>
<evidence type="ECO:0000313" key="2">
    <source>
        <dbReference type="Proteomes" id="UP000501237"/>
    </source>
</evidence>
<gene>
    <name evidence="1" type="ORF">PtoMrB4_42900</name>
</gene>
<organism evidence="1 2">
    <name type="scientific">Metapseudomonas otitidis</name>
    <dbReference type="NCBI Taxonomy" id="319939"/>
    <lineage>
        <taxon>Bacteria</taxon>
        <taxon>Pseudomonadati</taxon>
        <taxon>Pseudomonadota</taxon>
        <taxon>Gammaproteobacteria</taxon>
        <taxon>Pseudomonadales</taxon>
        <taxon>Pseudomonadaceae</taxon>
        <taxon>Metapseudomonas</taxon>
    </lineage>
</organism>
<reference evidence="1 2" key="1">
    <citation type="journal article" date="2020" name="Microbiol. Resour. Announc.">
        <title>Complete genome sequence of Pseudomonas otitidis strain MrB4, isolated from Lake Biwa in Japan.</title>
        <authorList>
            <person name="Miyazaki K."/>
            <person name="Hase E."/>
            <person name="Maruya T."/>
        </authorList>
    </citation>
    <scope>NUCLEOTIDE SEQUENCE [LARGE SCALE GENOMIC DNA]</scope>
    <source>
        <strain evidence="1 2">MrB4</strain>
    </source>
</reference>
<dbReference type="EMBL" id="AP022642">
    <property type="protein sequence ID" value="BCA30313.1"/>
    <property type="molecule type" value="Genomic_DNA"/>
</dbReference>
<sequence length="65" mass="7253">MMTPISRPDLRPGRYSLRAYRIHLSTAPVLGVSRVPALPVLSRCAPSVLVPLRMHLPLRRPDVQA</sequence>
<proteinExistence type="predicted"/>
<dbReference type="Proteomes" id="UP000501237">
    <property type="component" value="Chromosome"/>
</dbReference>
<dbReference type="KEGG" id="poj:PtoMrB4_42900"/>
<dbReference type="AlphaFoldDB" id="A0A679GI35"/>
<evidence type="ECO:0000313" key="1">
    <source>
        <dbReference type="EMBL" id="BCA30313.1"/>
    </source>
</evidence>
<name>A0A679GI35_9GAMM</name>
<protein>
    <submittedName>
        <fullName evidence="1">Uncharacterized protein</fullName>
    </submittedName>
</protein>